<keyword evidence="2" id="KW-1185">Reference proteome</keyword>
<protein>
    <submittedName>
        <fullName evidence="1">Uncharacterized protein</fullName>
    </submittedName>
</protein>
<proteinExistence type="predicted"/>
<comment type="caution">
    <text evidence="1">The sequence shown here is derived from an EMBL/GenBank/DDBJ whole genome shotgun (WGS) entry which is preliminary data.</text>
</comment>
<gene>
    <name evidence="1" type="ORF">L2E82_03949</name>
</gene>
<dbReference type="Proteomes" id="UP001055811">
    <property type="component" value="Linkage Group LG01"/>
</dbReference>
<evidence type="ECO:0000313" key="2">
    <source>
        <dbReference type="Proteomes" id="UP001055811"/>
    </source>
</evidence>
<accession>A0ACB9H618</accession>
<name>A0ACB9H618_CICIN</name>
<dbReference type="EMBL" id="CM042009">
    <property type="protein sequence ID" value="KAI3790706.1"/>
    <property type="molecule type" value="Genomic_DNA"/>
</dbReference>
<evidence type="ECO:0000313" key="1">
    <source>
        <dbReference type="EMBL" id="KAI3790706.1"/>
    </source>
</evidence>
<reference evidence="2" key="1">
    <citation type="journal article" date="2022" name="Mol. Ecol. Resour.">
        <title>The genomes of chicory, endive, great burdock and yacon provide insights into Asteraceae palaeo-polyploidization history and plant inulin production.</title>
        <authorList>
            <person name="Fan W."/>
            <person name="Wang S."/>
            <person name="Wang H."/>
            <person name="Wang A."/>
            <person name="Jiang F."/>
            <person name="Liu H."/>
            <person name="Zhao H."/>
            <person name="Xu D."/>
            <person name="Zhang Y."/>
        </authorList>
    </citation>
    <scope>NUCLEOTIDE SEQUENCE [LARGE SCALE GENOMIC DNA]</scope>
    <source>
        <strain evidence="2">cv. Punajuju</strain>
    </source>
</reference>
<sequence>MFFPKLSSLDSPHSQGADKLILPQALEVRDKDQPAFGNEFLQVLRLIIQAACNDDAPPLAPSDHMGDNIDHLQIKLGGWDENNGEITMDLMRTKMNRRSSKCHPSSAP</sequence>
<reference evidence="1 2" key="2">
    <citation type="journal article" date="2022" name="Mol. Ecol. Resour.">
        <title>The genomes of chicory, endive, great burdock and yacon provide insights into Asteraceae paleo-polyploidization history and plant inulin production.</title>
        <authorList>
            <person name="Fan W."/>
            <person name="Wang S."/>
            <person name="Wang H."/>
            <person name="Wang A."/>
            <person name="Jiang F."/>
            <person name="Liu H."/>
            <person name="Zhao H."/>
            <person name="Xu D."/>
            <person name="Zhang Y."/>
        </authorList>
    </citation>
    <scope>NUCLEOTIDE SEQUENCE [LARGE SCALE GENOMIC DNA]</scope>
    <source>
        <strain evidence="2">cv. Punajuju</strain>
        <tissue evidence="1">Leaves</tissue>
    </source>
</reference>
<organism evidence="1 2">
    <name type="scientific">Cichorium intybus</name>
    <name type="common">Chicory</name>
    <dbReference type="NCBI Taxonomy" id="13427"/>
    <lineage>
        <taxon>Eukaryota</taxon>
        <taxon>Viridiplantae</taxon>
        <taxon>Streptophyta</taxon>
        <taxon>Embryophyta</taxon>
        <taxon>Tracheophyta</taxon>
        <taxon>Spermatophyta</taxon>
        <taxon>Magnoliopsida</taxon>
        <taxon>eudicotyledons</taxon>
        <taxon>Gunneridae</taxon>
        <taxon>Pentapetalae</taxon>
        <taxon>asterids</taxon>
        <taxon>campanulids</taxon>
        <taxon>Asterales</taxon>
        <taxon>Asteraceae</taxon>
        <taxon>Cichorioideae</taxon>
        <taxon>Cichorieae</taxon>
        <taxon>Cichoriinae</taxon>
        <taxon>Cichorium</taxon>
    </lineage>
</organism>